<feature type="transmembrane region" description="Helical" evidence="2">
    <location>
        <begin position="26"/>
        <end position="53"/>
    </location>
</feature>
<evidence type="ECO:0000313" key="3">
    <source>
        <dbReference type="EMBL" id="QRW22793.1"/>
    </source>
</evidence>
<dbReference type="KEGG" id="rsx:RhiXN_07829"/>
<evidence type="ECO:0000256" key="2">
    <source>
        <dbReference type="SAM" id="Phobius"/>
    </source>
</evidence>
<keyword evidence="2" id="KW-1133">Transmembrane helix</keyword>
<keyword evidence="2" id="KW-0812">Transmembrane</keyword>
<name>A0A8H8P2U6_9AGAM</name>
<gene>
    <name evidence="3" type="ORF">RhiXN_07829</name>
</gene>
<keyword evidence="2" id="KW-0472">Membrane</keyword>
<evidence type="ECO:0000313" key="4">
    <source>
        <dbReference type="Proteomes" id="UP000650533"/>
    </source>
</evidence>
<dbReference type="Proteomes" id="UP000650533">
    <property type="component" value="Chromosome 9"/>
</dbReference>
<feature type="region of interest" description="Disordered" evidence="1">
    <location>
        <begin position="1"/>
        <end position="22"/>
    </location>
</feature>
<dbReference type="RefSeq" id="XP_043183030.1">
    <property type="nucleotide sequence ID" value="XM_043327645.1"/>
</dbReference>
<proteinExistence type="predicted"/>
<feature type="compositionally biased region" description="Low complexity" evidence="1">
    <location>
        <begin position="1"/>
        <end position="13"/>
    </location>
</feature>
<sequence length="106" mass="11854">MSSTTSSAPAEPTSFEDDSPTKRSRVVLTATIGGVCILAVTIAFIAIRVSRWLRGRADRKRRRKLLNINGGNRQKRNAWDVQEWEGTPGVSPPFPSGLRNRTLHYF</sequence>
<dbReference type="GeneID" id="67030108"/>
<organism evidence="3 4">
    <name type="scientific">Rhizoctonia solani</name>
    <dbReference type="NCBI Taxonomy" id="456999"/>
    <lineage>
        <taxon>Eukaryota</taxon>
        <taxon>Fungi</taxon>
        <taxon>Dikarya</taxon>
        <taxon>Basidiomycota</taxon>
        <taxon>Agaricomycotina</taxon>
        <taxon>Agaricomycetes</taxon>
        <taxon>Cantharellales</taxon>
        <taxon>Ceratobasidiaceae</taxon>
        <taxon>Rhizoctonia</taxon>
    </lineage>
</organism>
<protein>
    <submittedName>
        <fullName evidence="3">Uncharacterized protein</fullName>
    </submittedName>
</protein>
<accession>A0A8H8P2U6</accession>
<dbReference type="EMBL" id="CP059666">
    <property type="protein sequence ID" value="QRW22793.1"/>
    <property type="molecule type" value="Genomic_DNA"/>
</dbReference>
<dbReference type="AlphaFoldDB" id="A0A8H8P2U6"/>
<reference evidence="3" key="1">
    <citation type="submission" date="2020-05" db="EMBL/GenBank/DDBJ databases">
        <title>Evolutionary and genomic comparisons of hybrid uninucleate and nonhybrid Rhizoctonia fungi.</title>
        <authorList>
            <person name="Li C."/>
            <person name="Chen X."/>
        </authorList>
    </citation>
    <scope>NUCLEOTIDE SEQUENCE</scope>
    <source>
        <strain evidence="3">AG-1 IA</strain>
    </source>
</reference>
<evidence type="ECO:0000256" key="1">
    <source>
        <dbReference type="SAM" id="MobiDB-lite"/>
    </source>
</evidence>